<sequence>MGAPFEGITEDVKGRAKCYKQDWVCGFCSGFSILAPTFYIFFASALPVIAFGEQLSRDTDGSLSTVETLASTAICGIIHSIIGGQPLLILGVAEPTVIMYTYLYSFCKSTPDLGPKLFLAWAGWVCVWTALFLILLAIFNACDVISRFTRIAEELFGMLITVLFFQEAIKGLIGEFGTPKAEKPSSEELQPQWRFTNGLLAIIFAFGLIVTARKSRTARSWQYGTRKLRGFIADYGVAVMVVLWTAVSYLMPSYVPDSVPRRLF</sequence>
<keyword evidence="6 8" id="KW-1133">Transmembrane helix</keyword>
<proteinExistence type="inferred from homology"/>
<evidence type="ECO:0000259" key="9">
    <source>
        <dbReference type="Pfam" id="PF00955"/>
    </source>
</evidence>
<gene>
    <name evidence="10" type="ORF">L195_g004640</name>
</gene>
<dbReference type="AlphaFoldDB" id="A0A2K3NYL3"/>
<evidence type="ECO:0000256" key="6">
    <source>
        <dbReference type="ARBA" id="ARBA00022989"/>
    </source>
</evidence>
<dbReference type="Pfam" id="PF00955">
    <property type="entry name" value="HCO3_cotransp"/>
    <property type="match status" value="1"/>
</dbReference>
<dbReference type="GO" id="GO:0006820">
    <property type="term" value="P:monoatomic anion transport"/>
    <property type="evidence" value="ECO:0007669"/>
    <property type="project" value="InterPro"/>
</dbReference>
<comment type="caution">
    <text evidence="10">The sequence shown here is derived from an EMBL/GenBank/DDBJ whole genome shotgun (WGS) entry which is preliminary data.</text>
</comment>
<protein>
    <submittedName>
        <fullName evidence="10">Boron transporter 4-like protein</fullName>
    </submittedName>
</protein>
<dbReference type="GO" id="GO:0050801">
    <property type="term" value="P:monoatomic ion homeostasis"/>
    <property type="evidence" value="ECO:0007669"/>
    <property type="project" value="TreeGrafter"/>
</dbReference>
<evidence type="ECO:0000313" key="10">
    <source>
        <dbReference type="EMBL" id="PNY08128.1"/>
    </source>
</evidence>
<evidence type="ECO:0000256" key="3">
    <source>
        <dbReference type="ARBA" id="ARBA00022448"/>
    </source>
</evidence>
<reference evidence="10 11" key="1">
    <citation type="journal article" date="2014" name="Am. J. Bot.">
        <title>Genome assembly and annotation for red clover (Trifolium pratense; Fabaceae).</title>
        <authorList>
            <person name="Istvanek J."/>
            <person name="Jaros M."/>
            <person name="Krenek A."/>
            <person name="Repkova J."/>
        </authorList>
    </citation>
    <scope>NUCLEOTIDE SEQUENCE [LARGE SCALE GENOMIC DNA]</scope>
    <source>
        <strain evidence="11">cv. Tatra</strain>
        <tissue evidence="10">Young leaves</tissue>
    </source>
</reference>
<feature type="transmembrane region" description="Helical" evidence="8">
    <location>
        <begin position="193"/>
        <end position="212"/>
    </location>
</feature>
<organism evidence="10 11">
    <name type="scientific">Trifolium pratense</name>
    <name type="common">Red clover</name>
    <dbReference type="NCBI Taxonomy" id="57577"/>
    <lineage>
        <taxon>Eukaryota</taxon>
        <taxon>Viridiplantae</taxon>
        <taxon>Streptophyta</taxon>
        <taxon>Embryophyta</taxon>
        <taxon>Tracheophyta</taxon>
        <taxon>Spermatophyta</taxon>
        <taxon>Magnoliopsida</taxon>
        <taxon>eudicotyledons</taxon>
        <taxon>Gunneridae</taxon>
        <taxon>Pentapetalae</taxon>
        <taxon>rosids</taxon>
        <taxon>fabids</taxon>
        <taxon>Fabales</taxon>
        <taxon>Fabaceae</taxon>
        <taxon>Papilionoideae</taxon>
        <taxon>50 kb inversion clade</taxon>
        <taxon>NPAAA clade</taxon>
        <taxon>Hologalegina</taxon>
        <taxon>IRL clade</taxon>
        <taxon>Trifolieae</taxon>
        <taxon>Trifolium</taxon>
    </lineage>
</organism>
<evidence type="ECO:0000256" key="4">
    <source>
        <dbReference type="ARBA" id="ARBA00022681"/>
    </source>
</evidence>
<dbReference type="InterPro" id="IPR011531">
    <property type="entry name" value="HCO3_transpt-like_TM_dom"/>
</dbReference>
<dbReference type="PANTHER" id="PTHR11453:SF133">
    <property type="entry name" value="BORON TRANSPORTER-LIKE PROTEIN"/>
    <property type="match status" value="1"/>
</dbReference>
<dbReference type="STRING" id="57577.A0A2K3NYL3"/>
<feature type="transmembrane region" description="Helical" evidence="8">
    <location>
        <begin position="118"/>
        <end position="139"/>
    </location>
</feature>
<keyword evidence="4" id="KW-0039">Anion exchange</keyword>
<feature type="transmembrane region" description="Helical" evidence="8">
    <location>
        <begin position="232"/>
        <end position="251"/>
    </location>
</feature>
<comment type="subcellular location">
    <subcellularLocation>
        <location evidence="1">Membrane</location>
        <topology evidence="1">Multi-pass membrane protein</topology>
    </subcellularLocation>
</comment>
<dbReference type="ExpressionAtlas" id="A0A2K3NYL3">
    <property type="expression patterns" value="baseline"/>
</dbReference>
<evidence type="ECO:0000256" key="7">
    <source>
        <dbReference type="ARBA" id="ARBA00023136"/>
    </source>
</evidence>
<dbReference type="Proteomes" id="UP000236291">
    <property type="component" value="Unassembled WGS sequence"/>
</dbReference>
<name>A0A2K3NYL3_TRIPR</name>
<keyword evidence="7 8" id="KW-0472">Membrane</keyword>
<dbReference type="Gene3D" id="1.10.287.570">
    <property type="entry name" value="Helical hairpin bin"/>
    <property type="match status" value="1"/>
</dbReference>
<evidence type="ECO:0000256" key="8">
    <source>
        <dbReference type="SAM" id="Phobius"/>
    </source>
</evidence>
<keyword evidence="4" id="KW-0406">Ion transport</keyword>
<dbReference type="InterPro" id="IPR003020">
    <property type="entry name" value="HCO3_transpt_euk"/>
</dbReference>
<dbReference type="GO" id="GO:0005452">
    <property type="term" value="F:solute:inorganic anion antiporter activity"/>
    <property type="evidence" value="ECO:0007669"/>
    <property type="project" value="InterPro"/>
</dbReference>
<evidence type="ECO:0000313" key="11">
    <source>
        <dbReference type="Proteomes" id="UP000236291"/>
    </source>
</evidence>
<evidence type="ECO:0000256" key="5">
    <source>
        <dbReference type="ARBA" id="ARBA00022692"/>
    </source>
</evidence>
<dbReference type="GO" id="GO:0005886">
    <property type="term" value="C:plasma membrane"/>
    <property type="evidence" value="ECO:0007669"/>
    <property type="project" value="UniProtKB-ARBA"/>
</dbReference>
<dbReference type="PANTHER" id="PTHR11453">
    <property type="entry name" value="ANION EXCHANGE PROTEIN"/>
    <property type="match status" value="1"/>
</dbReference>
<feature type="domain" description="Bicarbonate transporter-like transmembrane" evidence="9">
    <location>
        <begin position="4"/>
        <end position="179"/>
    </location>
</feature>
<keyword evidence="5 8" id="KW-0812">Transmembrane</keyword>
<evidence type="ECO:0000256" key="2">
    <source>
        <dbReference type="ARBA" id="ARBA00006262"/>
    </source>
</evidence>
<dbReference type="EMBL" id="ASHM01002310">
    <property type="protein sequence ID" value="PNY08128.1"/>
    <property type="molecule type" value="Genomic_DNA"/>
</dbReference>
<reference evidence="10 11" key="2">
    <citation type="journal article" date="2017" name="Front. Plant Sci.">
        <title>Gene Classification and Mining of Molecular Markers Useful in Red Clover (Trifolium pratense) Breeding.</title>
        <authorList>
            <person name="Istvanek J."/>
            <person name="Dluhosova J."/>
            <person name="Dluhos P."/>
            <person name="Patkova L."/>
            <person name="Nedelnik J."/>
            <person name="Repkova J."/>
        </authorList>
    </citation>
    <scope>NUCLEOTIDE SEQUENCE [LARGE SCALE GENOMIC DNA]</scope>
    <source>
        <strain evidence="11">cv. Tatra</strain>
        <tissue evidence="10">Young leaves</tissue>
    </source>
</reference>
<feature type="transmembrane region" description="Helical" evidence="8">
    <location>
        <begin position="87"/>
        <end position="106"/>
    </location>
</feature>
<dbReference type="FunFam" id="1.10.287.570:FF:000004">
    <property type="entry name" value="probable boron transporter 2"/>
    <property type="match status" value="1"/>
</dbReference>
<feature type="transmembrane region" description="Helical" evidence="8">
    <location>
        <begin position="23"/>
        <end position="50"/>
    </location>
</feature>
<comment type="similarity">
    <text evidence="2">Belongs to the anion exchanger (TC 2.A.31.3) family.</text>
</comment>
<feature type="non-terminal residue" evidence="10">
    <location>
        <position position="264"/>
    </location>
</feature>
<accession>A0A2K3NYL3</accession>
<evidence type="ECO:0000256" key="1">
    <source>
        <dbReference type="ARBA" id="ARBA00004141"/>
    </source>
</evidence>
<keyword evidence="3" id="KW-0813">Transport</keyword>